<evidence type="ECO:0000256" key="1">
    <source>
        <dbReference type="ARBA" id="ARBA00004651"/>
    </source>
</evidence>
<evidence type="ECO:0000313" key="12">
    <source>
        <dbReference type="Proteomes" id="UP000702954"/>
    </source>
</evidence>
<dbReference type="Pfam" id="PF02687">
    <property type="entry name" value="FtsX"/>
    <property type="match status" value="2"/>
</dbReference>
<keyword evidence="5 7" id="KW-0472">Membrane</keyword>
<feature type="transmembrane region" description="Helical" evidence="7">
    <location>
        <begin position="798"/>
        <end position="821"/>
    </location>
</feature>
<evidence type="ECO:0000256" key="7">
    <source>
        <dbReference type="SAM" id="Phobius"/>
    </source>
</evidence>
<reference evidence="10 11" key="2">
    <citation type="submission" date="2019-03" db="EMBL/GenBank/DDBJ databases">
        <title>Genomic Encyclopedia of Type Strains, Phase IV (KMG-IV): sequencing the most valuable type-strain genomes for metagenomic binning, comparative biology and taxonomic classification.</title>
        <authorList>
            <person name="Goeker M."/>
        </authorList>
    </citation>
    <scope>NUCLEOTIDE SEQUENCE [LARGE SCALE GENOMIC DNA]</scope>
    <source>
        <strain evidence="10 11">DSM 103426</strain>
    </source>
</reference>
<feature type="transmembrane region" description="Helical" evidence="7">
    <location>
        <begin position="242"/>
        <end position="262"/>
    </location>
</feature>
<dbReference type="Proteomes" id="UP000294613">
    <property type="component" value="Unassembled WGS sequence"/>
</dbReference>
<feature type="transmembrane region" description="Helical" evidence="7">
    <location>
        <begin position="26"/>
        <end position="50"/>
    </location>
</feature>
<evidence type="ECO:0000313" key="10">
    <source>
        <dbReference type="EMBL" id="TCS67970.1"/>
    </source>
</evidence>
<dbReference type="RefSeq" id="WP_116441877.1">
    <property type="nucleotide sequence ID" value="NZ_BHEO01000008.1"/>
</dbReference>
<dbReference type="GO" id="GO:0022857">
    <property type="term" value="F:transmembrane transporter activity"/>
    <property type="evidence" value="ECO:0007669"/>
    <property type="project" value="TreeGrafter"/>
</dbReference>
<evidence type="ECO:0000259" key="8">
    <source>
        <dbReference type="Pfam" id="PF02687"/>
    </source>
</evidence>
<dbReference type="EMBL" id="SLZV01000012">
    <property type="protein sequence ID" value="TCS67970.1"/>
    <property type="molecule type" value="Genomic_DNA"/>
</dbReference>
<evidence type="ECO:0000313" key="11">
    <source>
        <dbReference type="Proteomes" id="UP000294613"/>
    </source>
</evidence>
<feature type="transmembrane region" description="Helical" evidence="7">
    <location>
        <begin position="268"/>
        <end position="287"/>
    </location>
</feature>
<keyword evidence="12" id="KW-1185">Reference proteome</keyword>
<feature type="transmembrane region" description="Helical" evidence="7">
    <location>
        <begin position="351"/>
        <end position="371"/>
    </location>
</feature>
<proteinExistence type="inferred from homology"/>
<evidence type="ECO:0000256" key="2">
    <source>
        <dbReference type="ARBA" id="ARBA00022475"/>
    </source>
</evidence>
<keyword evidence="4 7" id="KW-1133">Transmembrane helix</keyword>
<dbReference type="GO" id="GO:0005886">
    <property type="term" value="C:plasma membrane"/>
    <property type="evidence" value="ECO:0007669"/>
    <property type="project" value="UniProtKB-SubCell"/>
</dbReference>
<feature type="transmembrane region" description="Helical" evidence="7">
    <location>
        <begin position="308"/>
        <end position="331"/>
    </location>
</feature>
<dbReference type="PANTHER" id="PTHR30572:SF4">
    <property type="entry name" value="ABC TRANSPORTER PERMEASE YTRF"/>
    <property type="match status" value="1"/>
</dbReference>
<keyword evidence="3 7" id="KW-0812">Transmembrane</keyword>
<feature type="domain" description="ABC3 transporter permease C-terminal" evidence="8">
    <location>
        <begin position="260"/>
        <end position="377"/>
    </location>
</feature>
<comment type="similarity">
    <text evidence="6">Belongs to the ABC-4 integral membrane protein family.</text>
</comment>
<sequence>MLKNNNQAVVKRLAKNNLKSNRRRSLSMVLAIMLSSFLLFSVFTVGATYLKMQRQQNIRLNGAEFDAIMYGISEEQKEILEENPTVEHYGVVMVSGVVAETEADKTPGVGLLYADDTYWKKMMAPARKFVKGHYPVEENEVMVTEDALKKCGFSDKKIGDEITFVYEINEKREVETFRISGIWDGYGDTDNFYMSKAFCDKQKLDAVYYGRCHISFCKKWMSDEAQQAFIDSMKLKKSQRLFYVYEYGNATEIFLGLSGIALVTVLSAYLLIYNIMYLSVAGNIRYYGLLQTIGMTGRQIRQLMQKQLLWIGGIGMLAGILIGAGTSFFLIPVVVKTFVSAKEMGAVQVTFHPIIVLLTVLLTGCTVWYAGRKPTKIAVGSSPVEALEYRVVSSVRKRHKTRKGSLIVRMALEQLTRNKKKTMVTMLSLAASLSVFLCLITLLHTQSAREYSYNYMGLDMVLKNDTINNMVLNRAAEGEEQIQGVHPILNEELLNEIRQTDGVEEVLPTITVPTIVPWEKEVTDVWMREFYETWMNIPYEDDIEEYQQHPENFGSSLVGITEEDFRALNAEMEQPVDEEAFLSGKTCILYRHGLFGLDEKELRGKQISCEEYVHSENTRTFEIAGMTDVGDYVSLLGFPPTMIVIDDAVKAFTEKPIVFRVGIRYAEEYHKETEDAILSNIEESPNKTDFSWDSKIEQAENVKAAQGHMMEIGFGIVLILGIIGVMNYINTSVGNMQSRQKEISIMESVGMTERQVKKMLVWEGIFYTGGVLFLTLTVGIGITYAIYQTMNYMGAKFWFPALPFLGATLILFVVCIVVPVWTYQKIEKSGSLVERIRVSVE</sequence>
<evidence type="ECO:0000256" key="4">
    <source>
        <dbReference type="ARBA" id="ARBA00022989"/>
    </source>
</evidence>
<evidence type="ECO:0000256" key="6">
    <source>
        <dbReference type="ARBA" id="ARBA00038076"/>
    </source>
</evidence>
<comment type="subcellular location">
    <subcellularLocation>
        <location evidence="1">Cell membrane</location>
        <topology evidence="1">Multi-pass membrane protein</topology>
    </subcellularLocation>
</comment>
<keyword evidence="2" id="KW-1003">Cell membrane</keyword>
<name>A0A4R3JN87_9FIRM</name>
<dbReference type="EMBL" id="BHEO01000008">
    <property type="protein sequence ID" value="GBU05551.1"/>
    <property type="molecule type" value="Genomic_DNA"/>
</dbReference>
<dbReference type="InterPro" id="IPR050250">
    <property type="entry name" value="Macrolide_Exporter_MacB"/>
</dbReference>
<accession>A0A4R3JN87</accession>
<dbReference type="Proteomes" id="UP000702954">
    <property type="component" value="Unassembled WGS sequence"/>
</dbReference>
<evidence type="ECO:0000256" key="3">
    <source>
        <dbReference type="ARBA" id="ARBA00022692"/>
    </source>
</evidence>
<feature type="transmembrane region" description="Helical" evidence="7">
    <location>
        <begin position="424"/>
        <end position="443"/>
    </location>
</feature>
<feature type="transmembrane region" description="Helical" evidence="7">
    <location>
        <begin position="764"/>
        <end position="786"/>
    </location>
</feature>
<dbReference type="AlphaFoldDB" id="A0A4R3JN87"/>
<feature type="transmembrane region" description="Helical" evidence="7">
    <location>
        <begin position="712"/>
        <end position="729"/>
    </location>
</feature>
<gene>
    <name evidence="10" type="ORF">EDD74_1127</name>
    <name evidence="9" type="ORF">FAEUMB_20920</name>
</gene>
<dbReference type="PANTHER" id="PTHR30572">
    <property type="entry name" value="MEMBRANE COMPONENT OF TRANSPORTER-RELATED"/>
    <property type="match status" value="1"/>
</dbReference>
<comment type="caution">
    <text evidence="10">The sequence shown here is derived from an EMBL/GenBank/DDBJ whole genome shotgun (WGS) entry which is preliminary data.</text>
</comment>
<evidence type="ECO:0000256" key="5">
    <source>
        <dbReference type="ARBA" id="ARBA00023136"/>
    </source>
</evidence>
<evidence type="ECO:0000313" key="9">
    <source>
        <dbReference type="EMBL" id="GBU05551.1"/>
    </source>
</evidence>
<feature type="domain" description="ABC3 transporter permease C-terminal" evidence="8">
    <location>
        <begin position="716"/>
        <end position="826"/>
    </location>
</feature>
<protein>
    <submittedName>
        <fullName evidence="9">Efflux ABC transporter permease</fullName>
    </submittedName>
    <submittedName>
        <fullName evidence="10">Putative ABC transport system permease protein</fullName>
    </submittedName>
</protein>
<dbReference type="InterPro" id="IPR003838">
    <property type="entry name" value="ABC3_permease_C"/>
</dbReference>
<reference evidence="9 12" key="1">
    <citation type="journal article" date="2018" name="Int. J. Syst. Evol. Microbiol.">
        <title>Draft Genome Sequence of Faecalimonas umbilicata JCM 30896T, an Acetate-Producing Bacterium Isolated from Human Feces.</title>
        <authorList>
            <person name="Sakamoto M."/>
            <person name="Ikeyama N."/>
            <person name="Yuki M."/>
            <person name="Ohkuma M."/>
        </authorList>
    </citation>
    <scope>NUCLEOTIDE SEQUENCE [LARGE SCALE GENOMIC DNA]</scope>
    <source>
        <strain evidence="9 12">EGH7</strain>
    </source>
</reference>
<organism evidence="10 11">
    <name type="scientific">Faecalimonas umbilicata</name>
    <dbReference type="NCBI Taxonomy" id="1912855"/>
    <lineage>
        <taxon>Bacteria</taxon>
        <taxon>Bacillati</taxon>
        <taxon>Bacillota</taxon>
        <taxon>Clostridia</taxon>
        <taxon>Lachnospirales</taxon>
        <taxon>Lachnospiraceae</taxon>
        <taxon>Faecalimonas</taxon>
    </lineage>
</organism>